<reference evidence="2 3" key="1">
    <citation type="journal article" date="2023" name="ISME J.">
        <title>Thermophilic Dehalococcoidia with unusual traits shed light on an unexpected past.</title>
        <authorList>
            <person name="Palmer M."/>
            <person name="Covington J.K."/>
            <person name="Zhou E.M."/>
            <person name="Thomas S.C."/>
            <person name="Habib N."/>
            <person name="Seymour C.O."/>
            <person name="Lai D."/>
            <person name="Johnston J."/>
            <person name="Hashimi A."/>
            <person name="Jiao J.Y."/>
            <person name="Muok A.R."/>
            <person name="Liu L."/>
            <person name="Xian W.D."/>
            <person name="Zhi X.Y."/>
            <person name="Li M.M."/>
            <person name="Silva L.P."/>
            <person name="Bowen B.P."/>
            <person name="Louie K."/>
            <person name="Briegel A."/>
            <person name="Pett-Ridge J."/>
            <person name="Weber P.K."/>
            <person name="Tocheva E.I."/>
            <person name="Woyke T."/>
            <person name="Northen T.R."/>
            <person name="Mayali X."/>
            <person name="Li W.J."/>
            <person name="Hedlund B.P."/>
        </authorList>
    </citation>
    <scope>NUCLEOTIDE SEQUENCE [LARGE SCALE GENOMIC DNA]</scope>
    <source>
        <strain evidence="2 3">YIM 72310</strain>
    </source>
</reference>
<keyword evidence="3" id="KW-1185">Reference proteome</keyword>
<organism evidence="2 3">
    <name type="scientific">Tepidiforma flava</name>
    <dbReference type="NCBI Taxonomy" id="3004094"/>
    <lineage>
        <taxon>Bacteria</taxon>
        <taxon>Bacillati</taxon>
        <taxon>Chloroflexota</taxon>
        <taxon>Tepidiformia</taxon>
        <taxon>Tepidiformales</taxon>
        <taxon>Tepidiformaceae</taxon>
        <taxon>Tepidiforma</taxon>
    </lineage>
</organism>
<feature type="region of interest" description="Disordered" evidence="1">
    <location>
        <begin position="94"/>
        <end position="153"/>
    </location>
</feature>
<accession>A0ABY7M7I7</accession>
<feature type="compositionally biased region" description="Polar residues" evidence="1">
    <location>
        <begin position="132"/>
        <end position="153"/>
    </location>
</feature>
<proteinExistence type="predicted"/>
<evidence type="ECO:0000256" key="1">
    <source>
        <dbReference type="SAM" id="MobiDB-lite"/>
    </source>
</evidence>
<evidence type="ECO:0000313" key="2">
    <source>
        <dbReference type="EMBL" id="WBL36375.1"/>
    </source>
</evidence>
<dbReference type="RefSeq" id="WP_270056899.1">
    <property type="nucleotide sequence ID" value="NZ_CP115149.1"/>
</dbReference>
<name>A0ABY7M7I7_9CHLR</name>
<protein>
    <submittedName>
        <fullName evidence="2">Uncharacterized protein</fullName>
    </submittedName>
</protein>
<dbReference type="Proteomes" id="UP001212803">
    <property type="component" value="Chromosome"/>
</dbReference>
<sequence>MAANPATESSLDLSWLDLYEDAASAEPGKKGLTLKEINLGRYADSARGAGDMTYRMRGAIPRPGAQRFGPNYQSKADVWAENCLMLYEEATQRQWSSARDIPGIRSNPSPMSSSAPCASSPPCSPKSNSSPATSPASGCPSSPPRTSKPASFS</sequence>
<dbReference type="EMBL" id="CP115149">
    <property type="protein sequence ID" value="WBL36375.1"/>
    <property type="molecule type" value="Genomic_DNA"/>
</dbReference>
<gene>
    <name evidence="2" type="ORF">O0235_02040</name>
</gene>
<evidence type="ECO:0000313" key="3">
    <source>
        <dbReference type="Proteomes" id="UP001212803"/>
    </source>
</evidence>
<feature type="compositionally biased region" description="Low complexity" evidence="1">
    <location>
        <begin position="106"/>
        <end position="131"/>
    </location>
</feature>